<evidence type="ECO:0000313" key="1">
    <source>
        <dbReference type="EMBL" id="KAK7539897.1"/>
    </source>
</evidence>
<proteinExistence type="predicted"/>
<sequence>MTHGQTTREPPGPKWAVPATNGMARLPSLSCLAGAGRVAEMKGRRGSATTYLACCGTAGRGQRRREDEAAWLGVEEPSSRQNGLLRREFRRLLHTLPPSPPHRIRHLPMRETFALPLKDRVCLAPSPSVAADARYRDLLDSIPQHKPSSHPSMFTRTSPSIAVLPVIPLGTFYVSLDSDSHHASRITHHAPHAFSSSSI</sequence>
<evidence type="ECO:0000313" key="2">
    <source>
        <dbReference type="Proteomes" id="UP001360953"/>
    </source>
</evidence>
<organism evidence="1 2">
    <name type="scientific">Phyllosticta citribraziliensis</name>
    <dbReference type="NCBI Taxonomy" id="989973"/>
    <lineage>
        <taxon>Eukaryota</taxon>
        <taxon>Fungi</taxon>
        <taxon>Dikarya</taxon>
        <taxon>Ascomycota</taxon>
        <taxon>Pezizomycotina</taxon>
        <taxon>Dothideomycetes</taxon>
        <taxon>Dothideomycetes incertae sedis</taxon>
        <taxon>Botryosphaeriales</taxon>
        <taxon>Phyllostictaceae</taxon>
        <taxon>Phyllosticta</taxon>
    </lineage>
</organism>
<dbReference type="GeneID" id="92028108"/>
<name>A0ABR1M1I4_9PEZI</name>
<accession>A0ABR1M1I4</accession>
<dbReference type="Proteomes" id="UP001360953">
    <property type="component" value="Unassembled WGS sequence"/>
</dbReference>
<dbReference type="EMBL" id="JBBPEH010000004">
    <property type="protein sequence ID" value="KAK7539897.1"/>
    <property type="molecule type" value="Genomic_DNA"/>
</dbReference>
<gene>
    <name evidence="1" type="ORF">J3D65DRAFT_301742</name>
</gene>
<dbReference type="RefSeq" id="XP_066657168.1">
    <property type="nucleotide sequence ID" value="XM_066795202.1"/>
</dbReference>
<protein>
    <submittedName>
        <fullName evidence="1">Uncharacterized protein</fullName>
    </submittedName>
</protein>
<keyword evidence="2" id="KW-1185">Reference proteome</keyword>
<comment type="caution">
    <text evidence="1">The sequence shown here is derived from an EMBL/GenBank/DDBJ whole genome shotgun (WGS) entry which is preliminary data.</text>
</comment>
<reference evidence="1 2" key="1">
    <citation type="submission" date="2024-04" db="EMBL/GenBank/DDBJ databases">
        <title>Phyllosticta paracitricarpa is synonymous to the EU quarantine fungus P. citricarpa based on phylogenomic analyses.</title>
        <authorList>
            <consortium name="Lawrence Berkeley National Laboratory"/>
            <person name="Van ingen-buijs V.A."/>
            <person name="Van westerhoven A.C."/>
            <person name="Haridas S."/>
            <person name="Skiadas P."/>
            <person name="Martin F."/>
            <person name="Groenewald J.Z."/>
            <person name="Crous P.W."/>
            <person name="Seidl M.F."/>
        </authorList>
    </citation>
    <scope>NUCLEOTIDE SEQUENCE [LARGE SCALE GENOMIC DNA]</scope>
    <source>
        <strain evidence="1 2">CPC 17464</strain>
    </source>
</reference>